<evidence type="ECO:0000313" key="1">
    <source>
        <dbReference type="EMBL" id="SVE29967.1"/>
    </source>
</evidence>
<name>A0A383CC73_9ZZZZ</name>
<gene>
    <name evidence="1" type="ORF">METZ01_LOCUS482821</name>
</gene>
<dbReference type="AlphaFoldDB" id="A0A383CC73"/>
<dbReference type="EMBL" id="UINC01207742">
    <property type="protein sequence ID" value="SVE29967.1"/>
    <property type="molecule type" value="Genomic_DNA"/>
</dbReference>
<accession>A0A383CC73</accession>
<sequence length="37" mass="4156">VDWDLVLLARGIGHSSFSRVTQTRTGVHRGTEVYEIV</sequence>
<feature type="non-terminal residue" evidence="1">
    <location>
        <position position="1"/>
    </location>
</feature>
<protein>
    <submittedName>
        <fullName evidence="1">Uncharacterized protein</fullName>
    </submittedName>
</protein>
<reference evidence="1" key="1">
    <citation type="submission" date="2018-05" db="EMBL/GenBank/DDBJ databases">
        <authorList>
            <person name="Lanie J.A."/>
            <person name="Ng W.-L."/>
            <person name="Kazmierczak K.M."/>
            <person name="Andrzejewski T.M."/>
            <person name="Davidsen T.M."/>
            <person name="Wayne K.J."/>
            <person name="Tettelin H."/>
            <person name="Glass J.I."/>
            <person name="Rusch D."/>
            <person name="Podicherti R."/>
            <person name="Tsui H.-C.T."/>
            <person name="Winkler M.E."/>
        </authorList>
    </citation>
    <scope>NUCLEOTIDE SEQUENCE</scope>
</reference>
<organism evidence="1">
    <name type="scientific">marine metagenome</name>
    <dbReference type="NCBI Taxonomy" id="408172"/>
    <lineage>
        <taxon>unclassified sequences</taxon>
        <taxon>metagenomes</taxon>
        <taxon>ecological metagenomes</taxon>
    </lineage>
</organism>
<proteinExistence type="predicted"/>